<evidence type="ECO:0000256" key="3">
    <source>
        <dbReference type="ARBA" id="ARBA00022771"/>
    </source>
</evidence>
<feature type="repeat" description="RCC1" evidence="6">
    <location>
        <begin position="382"/>
        <end position="436"/>
    </location>
</feature>
<evidence type="ECO:0000256" key="1">
    <source>
        <dbReference type="ARBA" id="ARBA00022723"/>
    </source>
</evidence>
<evidence type="ECO:0000256" key="7">
    <source>
        <dbReference type="SAM" id="MobiDB-lite"/>
    </source>
</evidence>
<dbReference type="InterPro" id="IPR009091">
    <property type="entry name" value="RCC1/BLIP-II"/>
</dbReference>
<feature type="compositionally biased region" description="Basic residues" evidence="7">
    <location>
        <begin position="567"/>
        <end position="582"/>
    </location>
</feature>
<keyword evidence="1" id="KW-0479">Metal-binding</keyword>
<evidence type="ECO:0000256" key="5">
    <source>
        <dbReference type="PROSITE-ProRule" id="PRU00146"/>
    </source>
</evidence>
<reference evidence="9 10" key="1">
    <citation type="submission" date="2014-06" db="EMBL/GenBank/DDBJ databases">
        <title>Evolutionary Origins and Diversification of the Mycorrhizal Mutualists.</title>
        <authorList>
            <consortium name="DOE Joint Genome Institute"/>
            <consortium name="Mycorrhizal Genomics Consortium"/>
            <person name="Kohler A."/>
            <person name="Kuo A."/>
            <person name="Nagy L.G."/>
            <person name="Floudas D."/>
            <person name="Copeland A."/>
            <person name="Barry K.W."/>
            <person name="Cichocki N."/>
            <person name="Veneault-Fourrey C."/>
            <person name="LaButti K."/>
            <person name="Lindquist E.A."/>
            <person name="Lipzen A."/>
            <person name="Lundell T."/>
            <person name="Morin E."/>
            <person name="Murat C."/>
            <person name="Riley R."/>
            <person name="Ohm R."/>
            <person name="Sun H."/>
            <person name="Tunlid A."/>
            <person name="Henrissat B."/>
            <person name="Grigoriev I.V."/>
            <person name="Hibbett D.S."/>
            <person name="Martin F."/>
        </authorList>
    </citation>
    <scope>NUCLEOTIDE SEQUENCE [LARGE SCALE GENOMIC DNA]</scope>
    <source>
        <strain evidence="9 10">SS14</strain>
    </source>
</reference>
<dbReference type="GO" id="GO:0016020">
    <property type="term" value="C:membrane"/>
    <property type="evidence" value="ECO:0007669"/>
    <property type="project" value="TreeGrafter"/>
</dbReference>
<feature type="compositionally biased region" description="Basic and acidic residues" evidence="7">
    <location>
        <begin position="37"/>
        <end position="53"/>
    </location>
</feature>
<feature type="compositionally biased region" description="Low complexity" evidence="7">
    <location>
        <begin position="513"/>
        <end position="523"/>
    </location>
</feature>
<evidence type="ECO:0000313" key="10">
    <source>
        <dbReference type="Proteomes" id="UP000054279"/>
    </source>
</evidence>
<keyword evidence="4" id="KW-0862">Zinc</keyword>
<gene>
    <name evidence="9" type="ORF">M422DRAFT_76530</name>
</gene>
<keyword evidence="10" id="KW-1185">Reference proteome</keyword>
<dbReference type="PRINTS" id="PR00633">
    <property type="entry name" value="RCCNDNSATION"/>
</dbReference>
<dbReference type="PROSITE" id="PS50016">
    <property type="entry name" value="ZF_PHD_2"/>
    <property type="match status" value="1"/>
</dbReference>
<evidence type="ECO:0000256" key="2">
    <source>
        <dbReference type="ARBA" id="ARBA00022737"/>
    </source>
</evidence>
<feature type="compositionally biased region" description="Polar residues" evidence="7">
    <location>
        <begin position="1"/>
        <end position="11"/>
    </location>
</feature>
<evidence type="ECO:0000256" key="4">
    <source>
        <dbReference type="ARBA" id="ARBA00022833"/>
    </source>
</evidence>
<dbReference type="Gene3D" id="3.30.40.10">
    <property type="entry name" value="Zinc/RING finger domain, C3HC4 (zinc finger)"/>
    <property type="match status" value="1"/>
</dbReference>
<evidence type="ECO:0000256" key="6">
    <source>
        <dbReference type="PROSITE-ProRule" id="PRU00235"/>
    </source>
</evidence>
<feature type="repeat" description="RCC1" evidence="6">
    <location>
        <begin position="148"/>
        <end position="204"/>
    </location>
</feature>
<dbReference type="GO" id="GO:0008270">
    <property type="term" value="F:zinc ion binding"/>
    <property type="evidence" value="ECO:0007669"/>
    <property type="project" value="UniProtKB-KW"/>
</dbReference>
<dbReference type="HOGENOM" id="CLU_005210_7_1_1"/>
<dbReference type="InterPro" id="IPR028641">
    <property type="entry name" value="RCC2"/>
</dbReference>
<evidence type="ECO:0000259" key="8">
    <source>
        <dbReference type="PROSITE" id="PS50016"/>
    </source>
</evidence>
<dbReference type="SUPFAM" id="SSF50985">
    <property type="entry name" value="RCC1/BLIP-II"/>
    <property type="match status" value="1"/>
</dbReference>
<dbReference type="PANTHER" id="PTHR46207">
    <property type="entry name" value="PROTEIN RCC2"/>
    <property type="match status" value="1"/>
</dbReference>
<dbReference type="GO" id="GO:0031267">
    <property type="term" value="F:small GTPase binding"/>
    <property type="evidence" value="ECO:0007669"/>
    <property type="project" value="TreeGrafter"/>
</dbReference>
<dbReference type="Pfam" id="PF00628">
    <property type="entry name" value="PHD"/>
    <property type="match status" value="1"/>
</dbReference>
<feature type="region of interest" description="Disordered" evidence="7">
    <location>
        <begin position="512"/>
        <end position="582"/>
    </location>
</feature>
<proteinExistence type="predicted"/>
<dbReference type="SUPFAM" id="SSF57903">
    <property type="entry name" value="FYVE/PHD zinc finger"/>
    <property type="match status" value="1"/>
</dbReference>
<dbReference type="InterPro" id="IPR013083">
    <property type="entry name" value="Znf_RING/FYVE/PHD"/>
</dbReference>
<dbReference type="PROSITE" id="PS50012">
    <property type="entry name" value="RCC1_3"/>
    <property type="match status" value="4"/>
</dbReference>
<keyword evidence="3 5" id="KW-0863">Zinc-finger</keyword>
<accession>A0A0C9V4Y5</accession>
<dbReference type="PANTHER" id="PTHR46207:SF1">
    <property type="entry name" value="PROTEIN RCC2"/>
    <property type="match status" value="1"/>
</dbReference>
<feature type="repeat" description="RCC1" evidence="6">
    <location>
        <begin position="269"/>
        <end position="324"/>
    </location>
</feature>
<dbReference type="InterPro" id="IPR000408">
    <property type="entry name" value="Reg_chr_condens"/>
</dbReference>
<feature type="region of interest" description="Disordered" evidence="7">
    <location>
        <begin position="1"/>
        <end position="53"/>
    </location>
</feature>
<feature type="repeat" description="RCC1" evidence="6">
    <location>
        <begin position="205"/>
        <end position="268"/>
    </location>
</feature>
<dbReference type="PROSITE" id="PS01359">
    <property type="entry name" value="ZF_PHD_1"/>
    <property type="match status" value="1"/>
</dbReference>
<dbReference type="Proteomes" id="UP000054279">
    <property type="component" value="Unassembled WGS sequence"/>
</dbReference>
<dbReference type="SMART" id="SM00249">
    <property type="entry name" value="PHD"/>
    <property type="match status" value="1"/>
</dbReference>
<dbReference type="InterPro" id="IPR001965">
    <property type="entry name" value="Znf_PHD"/>
</dbReference>
<dbReference type="EMBL" id="KN837226">
    <property type="protein sequence ID" value="KIJ32486.1"/>
    <property type="molecule type" value="Genomic_DNA"/>
</dbReference>
<dbReference type="Pfam" id="PF25390">
    <property type="entry name" value="WD40_RLD"/>
    <property type="match status" value="1"/>
</dbReference>
<organism evidence="9 10">
    <name type="scientific">Sphaerobolus stellatus (strain SS14)</name>
    <dbReference type="NCBI Taxonomy" id="990650"/>
    <lineage>
        <taxon>Eukaryota</taxon>
        <taxon>Fungi</taxon>
        <taxon>Dikarya</taxon>
        <taxon>Basidiomycota</taxon>
        <taxon>Agaricomycotina</taxon>
        <taxon>Agaricomycetes</taxon>
        <taxon>Phallomycetidae</taxon>
        <taxon>Geastrales</taxon>
        <taxon>Sphaerobolaceae</taxon>
        <taxon>Sphaerobolus</taxon>
    </lineage>
</organism>
<dbReference type="PROSITE" id="PS00626">
    <property type="entry name" value="RCC1_2"/>
    <property type="match status" value="2"/>
</dbReference>
<dbReference type="Gene3D" id="2.130.10.30">
    <property type="entry name" value="Regulator of chromosome condensation 1/beta-lactamase-inhibitor protein II"/>
    <property type="match status" value="2"/>
</dbReference>
<feature type="domain" description="PHD-type" evidence="8">
    <location>
        <begin position="453"/>
        <end position="504"/>
    </location>
</feature>
<sequence length="582" mass="61172">MTEPATNTNDSIPKPGSQPKEKPWGRVLLAGGTDWTRLGKKDRPGSGIDQEKRPDLLTPHILRSLANVEITSIHSSSTSCHCIALASDGTAWMFGRNLSTCMGVVGVDEVSENGPRHLTPAHVKAAKGTKFVSAACGRGHSLLVGSGGELWSVGTNTLGQCGHSAAVSEILHWRLVDGPKSGGKKENVIKAACGVTFSIVLTDTGKVYAFGSGEKGQLGNGRTGEHITAGNKSAYDIHSEPVLVKGLQGKHIVDIAAGNQHSIVLDSEGFVYVFGYNGYCRLGLGNQTDALLAKVVPQFAGPAELTRGAKIAAGPSNSVVIDRNGMYWMAGKWKNSGEGSSGQPYTTFKYIPDIMGCKVTHASSGGVTHFAICPDDESDVGPMTVAWGQNAANGELGLGEDAPRSATKPTKVIPLNGIDVIDIAAAQNTTFYLARPSEKLSELPRHPELPDVSEECVACKTDKGDAEDPLLCEKCDTPYHPSCLNPPLSSVPDGEWFCAACTANPGAPIGDIPKNAAPPAAAPRKPRGKKAAVVEEEIVYAEDNIADDDKADATDDDEEEYVESAGRKRKGGAKGGASKKKK</sequence>
<protein>
    <recommendedName>
        <fullName evidence="8">PHD-type domain-containing protein</fullName>
    </recommendedName>
</protein>
<dbReference type="InterPro" id="IPR019786">
    <property type="entry name" value="Zinc_finger_PHD-type_CS"/>
</dbReference>
<dbReference type="OrthoDB" id="5370059at2759"/>
<feature type="compositionally biased region" description="Acidic residues" evidence="7">
    <location>
        <begin position="534"/>
        <end position="546"/>
    </location>
</feature>
<dbReference type="InterPro" id="IPR011011">
    <property type="entry name" value="Znf_FYVE_PHD"/>
</dbReference>
<evidence type="ECO:0000313" key="9">
    <source>
        <dbReference type="EMBL" id="KIJ32486.1"/>
    </source>
</evidence>
<keyword evidence="2" id="KW-0677">Repeat</keyword>
<dbReference type="AlphaFoldDB" id="A0A0C9V4Y5"/>
<dbReference type="InterPro" id="IPR019787">
    <property type="entry name" value="Znf_PHD-finger"/>
</dbReference>
<name>A0A0C9V4Y5_SPHS4</name>
<dbReference type="InterPro" id="IPR058923">
    <property type="entry name" value="RCC1-like_dom"/>
</dbReference>